<dbReference type="Proteomes" id="UP000541444">
    <property type="component" value="Unassembled WGS sequence"/>
</dbReference>
<dbReference type="OrthoDB" id="10261637at2759"/>
<evidence type="ECO:0000313" key="3">
    <source>
        <dbReference type="Proteomes" id="UP000541444"/>
    </source>
</evidence>
<keyword evidence="3" id="KW-1185">Reference proteome</keyword>
<gene>
    <name evidence="2" type="ORF">GIB67_021561</name>
</gene>
<dbReference type="AlphaFoldDB" id="A0A7J7L9M4"/>
<sequence length="135" mass="14831">MPRPGDRAPRAITQLPGDGIGPLITSIVEQVMEVMHTSIYFERYEIHGDMTKKRKSEKLEARPSISGARVRAPKDKLSDPNSKARTRRLQSVSKITLSKPTERAALIPRITEIVSASSASTALDEACPAPIIKEL</sequence>
<organism evidence="2 3">
    <name type="scientific">Kingdonia uniflora</name>
    <dbReference type="NCBI Taxonomy" id="39325"/>
    <lineage>
        <taxon>Eukaryota</taxon>
        <taxon>Viridiplantae</taxon>
        <taxon>Streptophyta</taxon>
        <taxon>Embryophyta</taxon>
        <taxon>Tracheophyta</taxon>
        <taxon>Spermatophyta</taxon>
        <taxon>Magnoliopsida</taxon>
        <taxon>Ranunculales</taxon>
        <taxon>Circaeasteraceae</taxon>
        <taxon>Kingdonia</taxon>
    </lineage>
</organism>
<protein>
    <recommendedName>
        <fullName evidence="4">Isocitrate dehydrogenase</fullName>
    </recommendedName>
</protein>
<feature type="compositionally biased region" description="Basic and acidic residues" evidence="1">
    <location>
        <begin position="51"/>
        <end position="61"/>
    </location>
</feature>
<feature type="compositionally biased region" description="Polar residues" evidence="1">
    <location>
        <begin position="79"/>
        <end position="91"/>
    </location>
</feature>
<dbReference type="EMBL" id="JACGCM010002501">
    <property type="protein sequence ID" value="KAF6139351.1"/>
    <property type="molecule type" value="Genomic_DNA"/>
</dbReference>
<dbReference type="Gene3D" id="3.40.718.10">
    <property type="entry name" value="Isopropylmalate Dehydrogenase"/>
    <property type="match status" value="1"/>
</dbReference>
<name>A0A7J7L9M4_9MAGN</name>
<evidence type="ECO:0008006" key="4">
    <source>
        <dbReference type="Google" id="ProtNLM"/>
    </source>
</evidence>
<evidence type="ECO:0000256" key="1">
    <source>
        <dbReference type="SAM" id="MobiDB-lite"/>
    </source>
</evidence>
<comment type="caution">
    <text evidence="2">The sequence shown here is derived from an EMBL/GenBank/DDBJ whole genome shotgun (WGS) entry which is preliminary data.</text>
</comment>
<reference evidence="2 3" key="1">
    <citation type="journal article" date="2020" name="IScience">
        <title>Genome Sequencing of the Endangered Kingdonia uniflora (Circaeasteraceae, Ranunculales) Reveals Potential Mechanisms of Evolutionary Specialization.</title>
        <authorList>
            <person name="Sun Y."/>
            <person name="Deng T."/>
            <person name="Zhang A."/>
            <person name="Moore M.J."/>
            <person name="Landis J.B."/>
            <person name="Lin N."/>
            <person name="Zhang H."/>
            <person name="Zhang X."/>
            <person name="Huang J."/>
            <person name="Zhang X."/>
            <person name="Sun H."/>
            <person name="Wang H."/>
        </authorList>
    </citation>
    <scope>NUCLEOTIDE SEQUENCE [LARGE SCALE GENOMIC DNA]</scope>
    <source>
        <strain evidence="2">TB1705</strain>
        <tissue evidence="2">Leaf</tissue>
    </source>
</reference>
<accession>A0A7J7L9M4</accession>
<dbReference type="SUPFAM" id="SSF53659">
    <property type="entry name" value="Isocitrate/Isopropylmalate dehydrogenase-like"/>
    <property type="match status" value="1"/>
</dbReference>
<feature type="region of interest" description="Disordered" evidence="1">
    <location>
        <begin position="51"/>
        <end position="91"/>
    </location>
</feature>
<proteinExistence type="predicted"/>
<evidence type="ECO:0000313" key="2">
    <source>
        <dbReference type="EMBL" id="KAF6139351.1"/>
    </source>
</evidence>